<feature type="domain" description="C2H2-type" evidence="2">
    <location>
        <begin position="309"/>
        <end position="336"/>
    </location>
</feature>
<gene>
    <name evidence="3" type="ordered locus">Shel_14140</name>
</gene>
<protein>
    <recommendedName>
        <fullName evidence="2">C2H2-type domain-containing protein</fullName>
    </recommendedName>
</protein>
<reference evidence="3 4" key="1">
    <citation type="journal article" date="2009" name="Stand. Genomic Sci.">
        <title>Complete genome sequence of Slackia heliotrinireducens type strain (RHS 1).</title>
        <authorList>
            <person name="Pukall R."/>
            <person name="Lapidus A."/>
            <person name="Nolan M."/>
            <person name="Copeland A."/>
            <person name="Glavina Del Rio T."/>
            <person name="Lucas S."/>
            <person name="Chen F."/>
            <person name="Tice H."/>
            <person name="Cheng J.F."/>
            <person name="Chertkov O."/>
            <person name="Bruce D."/>
            <person name="Goodwin L."/>
            <person name="Kuske C."/>
            <person name="Brettin T."/>
            <person name="Detter J.C."/>
            <person name="Han C."/>
            <person name="Pitluck S."/>
            <person name="Pati A."/>
            <person name="Mavrommatis K."/>
            <person name="Ivanova N."/>
            <person name="Ovchinnikova G."/>
            <person name="Chen A."/>
            <person name="Palaniappan K."/>
            <person name="Schneider S."/>
            <person name="Rohde M."/>
            <person name="Chain P."/>
            <person name="D'haeseleer P."/>
            <person name="Goker M."/>
            <person name="Bristow J."/>
            <person name="Eisen J.A."/>
            <person name="Markowitz V."/>
            <person name="Kyrpides N.C."/>
            <person name="Klenk H.P."/>
            <person name="Hugenholtz P."/>
        </authorList>
    </citation>
    <scope>NUCLEOTIDE SEQUENCE [LARGE SCALE GENOMIC DNA]</scope>
    <source>
        <strain evidence="4">ATCC 29202 / DSM 20476 / NCTC 11029 / RHS 1</strain>
    </source>
</reference>
<proteinExistence type="predicted"/>
<dbReference type="Proteomes" id="UP000002026">
    <property type="component" value="Chromosome"/>
</dbReference>
<evidence type="ECO:0000256" key="1">
    <source>
        <dbReference type="SAM" id="MobiDB-lite"/>
    </source>
</evidence>
<dbReference type="KEGG" id="shi:Shel_14140"/>
<feature type="compositionally biased region" description="Basic and acidic residues" evidence="1">
    <location>
        <begin position="370"/>
        <end position="379"/>
    </location>
</feature>
<keyword evidence="4" id="KW-1185">Reference proteome</keyword>
<sequence>MEESKTQNNELPEFNDYVEPEEVLLRRVANIYNDFKPVLWKTGKVELLRDDDGNVIGFYHFWKPWAHGIDVKSYRDSLPPEIFNHQLKELDVDDPEAVAEFMTEYGMIFDSWAGNISEMAQYNRFVNVESYGRPSVESIDAMARIEGSWITPRAWYTENRYNTKMLWEAEYKRMRACAESDDWSSFEPKQFLVSYGEVKENIGLVFEMVKLAKAASQYEEEDPLAEALGIDRSGLFDEILYLDEMLNGLLHVYHPKVGFQYILDGVPGNPTYHCDLFDIHDSEGAMSASFMNAVALQIRDFNIHLSDAHQCAECGEIFIVKQTARATKRAHSDSKFCCDKCKNKNTQRRHRESAGYKQKQAKKKASMKKPSKDDATPAQ</sequence>
<evidence type="ECO:0000313" key="4">
    <source>
        <dbReference type="Proteomes" id="UP000002026"/>
    </source>
</evidence>
<evidence type="ECO:0000313" key="3">
    <source>
        <dbReference type="EMBL" id="ACV22435.1"/>
    </source>
</evidence>
<dbReference type="EMBL" id="CP001684">
    <property type="protein sequence ID" value="ACV22435.1"/>
    <property type="molecule type" value="Genomic_DNA"/>
</dbReference>
<name>C7N6A0_SLAHD</name>
<dbReference type="InterPro" id="IPR013087">
    <property type="entry name" value="Znf_C2H2_type"/>
</dbReference>
<dbReference type="RefSeq" id="WP_012798537.1">
    <property type="nucleotide sequence ID" value="NC_013165.1"/>
</dbReference>
<organism evidence="3 4">
    <name type="scientific">Slackia heliotrinireducens (strain ATCC 29202 / DSM 20476 / NCTC 11029 / RHS 1)</name>
    <name type="common">Peptococcus heliotrinreducens</name>
    <dbReference type="NCBI Taxonomy" id="471855"/>
    <lineage>
        <taxon>Bacteria</taxon>
        <taxon>Bacillati</taxon>
        <taxon>Actinomycetota</taxon>
        <taxon>Coriobacteriia</taxon>
        <taxon>Eggerthellales</taxon>
        <taxon>Eggerthellaceae</taxon>
        <taxon>Slackia</taxon>
    </lineage>
</organism>
<feature type="compositionally biased region" description="Basic residues" evidence="1">
    <location>
        <begin position="359"/>
        <end position="369"/>
    </location>
</feature>
<dbReference type="PROSITE" id="PS50157">
    <property type="entry name" value="ZINC_FINGER_C2H2_2"/>
    <property type="match status" value="1"/>
</dbReference>
<accession>C7N6A0</accession>
<feature type="region of interest" description="Disordered" evidence="1">
    <location>
        <begin position="344"/>
        <end position="379"/>
    </location>
</feature>
<dbReference type="AlphaFoldDB" id="C7N6A0"/>
<evidence type="ECO:0000259" key="2">
    <source>
        <dbReference type="PROSITE" id="PS50157"/>
    </source>
</evidence>
<dbReference type="STRING" id="471855.Shel_14140"/>
<dbReference type="HOGENOM" id="CLU_729370_0_0_11"/>